<name>A0A1J5SHI9_9ZZZZ</name>
<dbReference type="AlphaFoldDB" id="A0A1J5SHI9"/>
<dbReference type="EMBL" id="MLJW01000087">
    <property type="protein sequence ID" value="OIR01164.1"/>
    <property type="molecule type" value="Genomic_DNA"/>
</dbReference>
<accession>A0A1J5SHI9</accession>
<gene>
    <name evidence="1" type="ORF">GALL_167970</name>
</gene>
<reference evidence="1" key="1">
    <citation type="submission" date="2016-10" db="EMBL/GenBank/DDBJ databases">
        <title>Sequence of Gallionella enrichment culture.</title>
        <authorList>
            <person name="Poehlein A."/>
            <person name="Muehling M."/>
            <person name="Daniel R."/>
        </authorList>
    </citation>
    <scope>NUCLEOTIDE SEQUENCE</scope>
</reference>
<protein>
    <submittedName>
        <fullName evidence="1">Uncharacterized protein</fullName>
    </submittedName>
</protein>
<organism evidence="1">
    <name type="scientific">mine drainage metagenome</name>
    <dbReference type="NCBI Taxonomy" id="410659"/>
    <lineage>
        <taxon>unclassified sequences</taxon>
        <taxon>metagenomes</taxon>
        <taxon>ecological metagenomes</taxon>
    </lineage>
</organism>
<proteinExistence type="predicted"/>
<comment type="caution">
    <text evidence="1">The sequence shown here is derived from an EMBL/GenBank/DDBJ whole genome shotgun (WGS) entry which is preliminary data.</text>
</comment>
<evidence type="ECO:0000313" key="1">
    <source>
        <dbReference type="EMBL" id="OIR01164.1"/>
    </source>
</evidence>
<sequence>MKYLLLFTIIIFTSCGSGTHQFAKAENSLDAGREFIDAILKGNFEKANFYMLNDEANKKLLLEYQTKYNLQSREEKLGLNQSEIIILQVEDISDKETIINYSNSFDKIKHKIKVINKNGDWFVDFKYTFDGNL</sequence>
<dbReference type="PROSITE" id="PS51257">
    <property type="entry name" value="PROKAR_LIPOPROTEIN"/>
    <property type="match status" value="1"/>
</dbReference>